<feature type="binding site" evidence="2">
    <location>
        <position position="98"/>
    </location>
    <ligand>
        <name>Fe cation</name>
        <dbReference type="ChEBI" id="CHEBI:24875"/>
    </ligand>
</feature>
<keyword evidence="2" id="KW-0408">Iron</keyword>
<feature type="active site" evidence="2">
    <location>
        <position position="148"/>
    </location>
</feature>
<dbReference type="EMBL" id="MEXR01000032">
    <property type="protein sequence ID" value="OGD09459.1"/>
    <property type="molecule type" value="Genomic_DNA"/>
</dbReference>
<dbReference type="PANTHER" id="PTHR10458:SF22">
    <property type="entry name" value="PEPTIDE DEFORMYLASE"/>
    <property type="match status" value="1"/>
</dbReference>
<comment type="catalytic activity">
    <reaction evidence="2">
        <text>N-terminal N-formyl-L-methionyl-[peptide] + H2O = N-terminal L-methionyl-[peptide] + formate</text>
        <dbReference type="Rhea" id="RHEA:24420"/>
        <dbReference type="Rhea" id="RHEA-COMP:10639"/>
        <dbReference type="Rhea" id="RHEA-COMP:10640"/>
        <dbReference type="ChEBI" id="CHEBI:15377"/>
        <dbReference type="ChEBI" id="CHEBI:15740"/>
        <dbReference type="ChEBI" id="CHEBI:49298"/>
        <dbReference type="ChEBI" id="CHEBI:64731"/>
        <dbReference type="EC" id="3.5.1.88"/>
    </reaction>
</comment>
<dbReference type="InterPro" id="IPR023635">
    <property type="entry name" value="Peptide_deformylase"/>
</dbReference>
<comment type="cofactor">
    <cofactor evidence="2">
        <name>Fe(2+)</name>
        <dbReference type="ChEBI" id="CHEBI:29033"/>
    </cofactor>
    <text evidence="2">Binds 1 Fe(2+) ion.</text>
</comment>
<dbReference type="PRINTS" id="PR01576">
    <property type="entry name" value="PDEFORMYLASE"/>
</dbReference>
<keyword evidence="2" id="KW-0648">Protein biosynthesis</keyword>
<keyword evidence="2" id="KW-0378">Hydrolase</keyword>
<dbReference type="GO" id="GO:0046872">
    <property type="term" value="F:metal ion binding"/>
    <property type="evidence" value="ECO:0007669"/>
    <property type="project" value="UniProtKB-KW"/>
</dbReference>
<feature type="binding site" evidence="2">
    <location>
        <position position="151"/>
    </location>
    <ligand>
        <name>Fe cation</name>
        <dbReference type="ChEBI" id="CHEBI:24875"/>
    </ligand>
</feature>
<dbReference type="PIRSF" id="PIRSF004749">
    <property type="entry name" value="Pep_def"/>
    <property type="match status" value="1"/>
</dbReference>
<dbReference type="AlphaFoldDB" id="A0A1F4ZSQ7"/>
<name>A0A1F4ZSQ7_9BACT</name>
<dbReference type="HAMAP" id="MF_00163">
    <property type="entry name" value="Pep_deformylase"/>
    <property type="match status" value="1"/>
</dbReference>
<evidence type="ECO:0000313" key="4">
    <source>
        <dbReference type="Proteomes" id="UP000176424"/>
    </source>
</evidence>
<dbReference type="STRING" id="1797263.A2397_02110"/>
<feature type="binding site" evidence="2">
    <location>
        <position position="147"/>
    </location>
    <ligand>
        <name>Fe cation</name>
        <dbReference type="ChEBI" id="CHEBI:24875"/>
    </ligand>
</feature>
<dbReference type="GO" id="GO:0006412">
    <property type="term" value="P:translation"/>
    <property type="evidence" value="ECO:0007669"/>
    <property type="project" value="UniProtKB-UniRule"/>
</dbReference>
<dbReference type="PANTHER" id="PTHR10458">
    <property type="entry name" value="PEPTIDE DEFORMYLASE"/>
    <property type="match status" value="1"/>
</dbReference>
<proteinExistence type="inferred from homology"/>
<comment type="function">
    <text evidence="2">Removes the formyl group from the N-terminal Met of newly synthesized proteins. Requires at least a dipeptide for an efficient rate of reaction. N-terminal L-methionine is a prerequisite for activity but the enzyme has broad specificity at other positions.</text>
</comment>
<reference evidence="3 4" key="1">
    <citation type="journal article" date="2016" name="Nat. Commun.">
        <title>Thousands of microbial genomes shed light on interconnected biogeochemical processes in an aquifer system.</title>
        <authorList>
            <person name="Anantharaman K."/>
            <person name="Brown C.T."/>
            <person name="Hug L.A."/>
            <person name="Sharon I."/>
            <person name="Castelle C.J."/>
            <person name="Probst A.J."/>
            <person name="Thomas B.C."/>
            <person name="Singh A."/>
            <person name="Wilkins M.J."/>
            <person name="Karaoz U."/>
            <person name="Brodie E.L."/>
            <person name="Williams K.H."/>
            <person name="Hubbard S.S."/>
            <person name="Banfield J.F."/>
        </authorList>
    </citation>
    <scope>NUCLEOTIDE SEQUENCE [LARGE SCALE GENOMIC DNA]</scope>
</reference>
<dbReference type="NCBIfam" id="NF001159">
    <property type="entry name" value="PRK00150.1-3"/>
    <property type="match status" value="1"/>
</dbReference>
<protein>
    <recommendedName>
        <fullName evidence="2">Peptide deformylase</fullName>
        <shortName evidence="2">PDF</shortName>
        <ecNumber evidence="2">3.5.1.88</ecNumber>
    </recommendedName>
    <alternativeName>
        <fullName evidence="2">Polypeptide deformylase</fullName>
    </alternativeName>
</protein>
<gene>
    <name evidence="2" type="primary">def</name>
    <name evidence="3" type="ORF">A2397_02110</name>
</gene>
<dbReference type="Proteomes" id="UP000176424">
    <property type="component" value="Unassembled WGS sequence"/>
</dbReference>
<organism evidence="3 4">
    <name type="scientific">Candidatus Amesbacteria bacterium RIFOXYB1_FULL_44_23</name>
    <dbReference type="NCBI Taxonomy" id="1797263"/>
    <lineage>
        <taxon>Bacteria</taxon>
        <taxon>Candidatus Amesiibacteriota</taxon>
    </lineage>
</organism>
<sequence>MARIVCVPHPVLRQITKPVERVDKKLLDLIEDMTQTLLSAKDPEGVGLAAPQVGEPLKLFLARPDLKKPPLLFINPEITQYSQRLQQPNAKNGVYEGCLSIPNHYSPIKRSQSVTVKYQDIDMTQPEPQLVEKTGVFTGFLAHIIQHETDHLNGILFVDHVLTQHSKLYLIKGEVYEEVTI</sequence>
<comment type="caution">
    <text evidence="3">The sequence shown here is derived from an EMBL/GenBank/DDBJ whole genome shotgun (WGS) entry which is preliminary data.</text>
</comment>
<dbReference type="Gene3D" id="3.90.45.10">
    <property type="entry name" value="Peptide deformylase"/>
    <property type="match status" value="1"/>
</dbReference>
<dbReference type="InterPro" id="IPR036821">
    <property type="entry name" value="Peptide_deformylase_sf"/>
</dbReference>
<accession>A0A1F4ZSQ7</accession>
<dbReference type="NCBIfam" id="TIGR00079">
    <property type="entry name" value="pept_deformyl"/>
    <property type="match status" value="1"/>
</dbReference>
<keyword evidence="2" id="KW-0479">Metal-binding</keyword>
<evidence type="ECO:0000256" key="1">
    <source>
        <dbReference type="ARBA" id="ARBA00010759"/>
    </source>
</evidence>
<dbReference type="GO" id="GO:0042586">
    <property type="term" value="F:peptide deformylase activity"/>
    <property type="evidence" value="ECO:0007669"/>
    <property type="project" value="UniProtKB-UniRule"/>
</dbReference>
<dbReference type="SUPFAM" id="SSF56420">
    <property type="entry name" value="Peptide deformylase"/>
    <property type="match status" value="1"/>
</dbReference>
<dbReference type="EC" id="3.5.1.88" evidence="2"/>
<evidence type="ECO:0000256" key="2">
    <source>
        <dbReference type="HAMAP-Rule" id="MF_00163"/>
    </source>
</evidence>
<dbReference type="Pfam" id="PF01327">
    <property type="entry name" value="Pep_deformylase"/>
    <property type="match status" value="1"/>
</dbReference>
<dbReference type="CDD" id="cd00487">
    <property type="entry name" value="Pep_deformylase"/>
    <property type="match status" value="1"/>
</dbReference>
<evidence type="ECO:0000313" key="3">
    <source>
        <dbReference type="EMBL" id="OGD09459.1"/>
    </source>
</evidence>
<comment type="similarity">
    <text evidence="1 2">Belongs to the polypeptide deformylase family.</text>
</comment>